<accession>A0ABU0R9I9</accession>
<keyword evidence="4" id="KW-1185">Reference proteome</keyword>
<keyword evidence="2" id="KW-0732">Signal</keyword>
<feature type="signal peptide" evidence="2">
    <location>
        <begin position="1"/>
        <end position="20"/>
    </location>
</feature>
<dbReference type="PROSITE" id="PS51257">
    <property type="entry name" value="PROKAR_LIPOPROTEIN"/>
    <property type="match status" value="1"/>
</dbReference>
<dbReference type="EMBL" id="JAUSYY010000001">
    <property type="protein sequence ID" value="MDQ0894749.1"/>
    <property type="molecule type" value="Genomic_DNA"/>
</dbReference>
<proteinExistence type="predicted"/>
<reference evidence="3 4" key="1">
    <citation type="submission" date="2023-07" db="EMBL/GenBank/DDBJ databases">
        <title>Comparative genomics of wheat-associated soil bacteria to identify genetic determinants of phenazine resistance.</title>
        <authorList>
            <person name="Mouncey N."/>
        </authorList>
    </citation>
    <scope>NUCLEOTIDE SEQUENCE [LARGE SCALE GENOMIC DNA]</scope>
    <source>
        <strain evidence="3 4">V3I3</strain>
    </source>
</reference>
<feature type="region of interest" description="Disordered" evidence="1">
    <location>
        <begin position="32"/>
        <end position="59"/>
    </location>
</feature>
<organism evidence="3 4">
    <name type="scientific">Agromyces ramosus</name>
    <dbReference type="NCBI Taxonomy" id="33879"/>
    <lineage>
        <taxon>Bacteria</taxon>
        <taxon>Bacillati</taxon>
        <taxon>Actinomycetota</taxon>
        <taxon>Actinomycetes</taxon>
        <taxon>Micrococcales</taxon>
        <taxon>Microbacteriaceae</taxon>
        <taxon>Agromyces</taxon>
    </lineage>
</organism>
<evidence type="ECO:0000313" key="4">
    <source>
        <dbReference type="Proteomes" id="UP001239083"/>
    </source>
</evidence>
<comment type="caution">
    <text evidence="3">The sequence shown here is derived from an EMBL/GenBank/DDBJ whole genome shotgun (WGS) entry which is preliminary data.</text>
</comment>
<dbReference type="RefSeq" id="WP_307042239.1">
    <property type="nucleotide sequence ID" value="NZ_JAUSYY010000001.1"/>
</dbReference>
<evidence type="ECO:0008006" key="5">
    <source>
        <dbReference type="Google" id="ProtNLM"/>
    </source>
</evidence>
<feature type="chain" id="PRO_5046745387" description="Lipoprotein" evidence="2">
    <location>
        <begin position="21"/>
        <end position="216"/>
    </location>
</feature>
<gene>
    <name evidence="3" type="ORF">QFZ26_002304</name>
</gene>
<evidence type="ECO:0000313" key="3">
    <source>
        <dbReference type="EMBL" id="MDQ0894749.1"/>
    </source>
</evidence>
<protein>
    <recommendedName>
        <fullName evidence="5">Lipoprotein</fullName>
    </recommendedName>
</protein>
<evidence type="ECO:0000256" key="1">
    <source>
        <dbReference type="SAM" id="MobiDB-lite"/>
    </source>
</evidence>
<dbReference type="Proteomes" id="UP001239083">
    <property type="component" value="Unassembled WGS sequence"/>
</dbReference>
<name>A0ABU0R9I9_9MICO</name>
<evidence type="ECO:0000256" key="2">
    <source>
        <dbReference type="SAM" id="SignalP"/>
    </source>
</evidence>
<sequence>MSRIRPFVSMAAAFAVSVVAVLGLAGCEPPGEAVASEPKTAAPSVSLTPTPTPIETMPASVDPADVTTWLITTGGIGPFERGASYQEVIAGLPSFEVSEWCPWVAGLSAEGAGSMILTHPEGGEEIISAWVTGRADEAGTIPASPSTEAGIMLGSTMDELGAAYPDLQQVNQVGADSFGYAVGDDSNGYLDFIVEDGAVVLIGVQDVAGVPKEFCG</sequence>